<accession>A0ABW2LAR0</accession>
<evidence type="ECO:0000313" key="2">
    <source>
        <dbReference type="EMBL" id="MFC7338561.1"/>
    </source>
</evidence>
<sequence>MNSLIHFEGAAPKRPNRPPSSGTADRNLERKLAKLERSAPGSPERNGLLVEIARLYADTDPEAGFDWLQSLDPASGDLGLIAASFASRLVELDPEKWRLMVGRLEPGLTKDRFIFGGVTSLGRQNVSSGWVEWQQFRGQVRNSDQLEKGVSMGLARSDGSGFWEIVKTRCELDVIGGEKDFVQFFSMAEFDDSSAAVRALSEVVDPVEAQECLHAYINSRPSEEKLPFAEAFITSNRDVETNDRVLVSILESTFYHLPGESARLIHAISDDKKREEITRKLLEYAERSDPAMAVRVQAILQGE</sequence>
<evidence type="ECO:0008006" key="4">
    <source>
        <dbReference type="Google" id="ProtNLM"/>
    </source>
</evidence>
<keyword evidence="3" id="KW-1185">Reference proteome</keyword>
<evidence type="ECO:0000256" key="1">
    <source>
        <dbReference type="SAM" id="MobiDB-lite"/>
    </source>
</evidence>
<feature type="region of interest" description="Disordered" evidence="1">
    <location>
        <begin position="1"/>
        <end position="27"/>
    </location>
</feature>
<comment type="caution">
    <text evidence="2">The sequence shown here is derived from an EMBL/GenBank/DDBJ whole genome shotgun (WGS) entry which is preliminary data.</text>
</comment>
<gene>
    <name evidence="2" type="ORF">ACFQY0_15305</name>
</gene>
<proteinExistence type="predicted"/>
<reference evidence="3" key="1">
    <citation type="journal article" date="2019" name="Int. J. Syst. Evol. Microbiol.">
        <title>The Global Catalogue of Microorganisms (GCM) 10K type strain sequencing project: providing services to taxonomists for standard genome sequencing and annotation.</title>
        <authorList>
            <consortium name="The Broad Institute Genomics Platform"/>
            <consortium name="The Broad Institute Genome Sequencing Center for Infectious Disease"/>
            <person name="Wu L."/>
            <person name="Ma J."/>
        </authorList>
    </citation>
    <scope>NUCLEOTIDE SEQUENCE [LARGE SCALE GENOMIC DNA]</scope>
    <source>
        <strain evidence="3">CGMCC 4.1467</strain>
    </source>
</reference>
<dbReference type="RefSeq" id="WP_379714009.1">
    <property type="nucleotide sequence ID" value="NZ_JBHTBS010000008.1"/>
</dbReference>
<organism evidence="2 3">
    <name type="scientific">Haloferula chungangensis</name>
    <dbReference type="NCBI Taxonomy" id="1048331"/>
    <lineage>
        <taxon>Bacteria</taxon>
        <taxon>Pseudomonadati</taxon>
        <taxon>Verrucomicrobiota</taxon>
        <taxon>Verrucomicrobiia</taxon>
        <taxon>Verrucomicrobiales</taxon>
        <taxon>Verrucomicrobiaceae</taxon>
        <taxon>Haloferula</taxon>
    </lineage>
</organism>
<dbReference type="EMBL" id="JBHTBS010000008">
    <property type="protein sequence ID" value="MFC7338561.1"/>
    <property type="molecule type" value="Genomic_DNA"/>
</dbReference>
<protein>
    <recommendedName>
        <fullName evidence="4">HEAT repeat domain-containing protein</fullName>
    </recommendedName>
</protein>
<name>A0ABW2LAR0_9BACT</name>
<dbReference type="Proteomes" id="UP001596472">
    <property type="component" value="Unassembled WGS sequence"/>
</dbReference>
<evidence type="ECO:0000313" key="3">
    <source>
        <dbReference type="Proteomes" id="UP001596472"/>
    </source>
</evidence>